<evidence type="ECO:0000313" key="2">
    <source>
        <dbReference type="EMBL" id="GAA1706935.1"/>
    </source>
</evidence>
<dbReference type="Pfam" id="PF13358">
    <property type="entry name" value="DDE_3"/>
    <property type="match status" value="1"/>
</dbReference>
<evidence type="ECO:0000313" key="3">
    <source>
        <dbReference type="Proteomes" id="UP001500618"/>
    </source>
</evidence>
<keyword evidence="3" id="KW-1185">Reference proteome</keyword>
<gene>
    <name evidence="2" type="ORF">GCM10009765_65470</name>
</gene>
<accession>A0ABN2IKN4</accession>
<proteinExistence type="predicted"/>
<sequence length="108" mass="12677">MHLVCDNLSTHKTPAIHEWLAVHPRFHPHFIPTGSSWVNQVERWFAYLTTELLQRGVHKSVKTLEKGIREWIKIWNEDPKPFVWKKSAEEILNSLARYPQRTSGAGHQ</sequence>
<feature type="domain" description="Tc1-like transposase DDE" evidence="1">
    <location>
        <begin position="1"/>
        <end position="64"/>
    </location>
</feature>
<dbReference type="RefSeq" id="WP_313885808.1">
    <property type="nucleotide sequence ID" value="NZ_BAAANY010000031.1"/>
</dbReference>
<reference evidence="2 3" key="1">
    <citation type="journal article" date="2019" name="Int. J. Syst. Evol. Microbiol.">
        <title>The Global Catalogue of Microorganisms (GCM) 10K type strain sequencing project: providing services to taxonomists for standard genome sequencing and annotation.</title>
        <authorList>
            <consortium name="The Broad Institute Genomics Platform"/>
            <consortium name="The Broad Institute Genome Sequencing Center for Infectious Disease"/>
            <person name="Wu L."/>
            <person name="Ma J."/>
        </authorList>
    </citation>
    <scope>NUCLEOTIDE SEQUENCE [LARGE SCALE GENOMIC DNA]</scope>
    <source>
        <strain evidence="2 3">JCM 14718</strain>
    </source>
</reference>
<name>A0ABN2IKN4_9ACTN</name>
<dbReference type="EMBL" id="BAAANY010000031">
    <property type="protein sequence ID" value="GAA1706935.1"/>
    <property type="molecule type" value="Genomic_DNA"/>
</dbReference>
<evidence type="ECO:0000259" key="1">
    <source>
        <dbReference type="Pfam" id="PF13358"/>
    </source>
</evidence>
<protein>
    <recommendedName>
        <fullName evidence="1">Tc1-like transposase DDE domain-containing protein</fullName>
    </recommendedName>
</protein>
<organism evidence="2 3">
    <name type="scientific">Fodinicola feengrottensis</name>
    <dbReference type="NCBI Taxonomy" id="435914"/>
    <lineage>
        <taxon>Bacteria</taxon>
        <taxon>Bacillati</taxon>
        <taxon>Actinomycetota</taxon>
        <taxon>Actinomycetes</taxon>
        <taxon>Mycobacteriales</taxon>
        <taxon>Fodinicola</taxon>
    </lineage>
</organism>
<dbReference type="InterPro" id="IPR038717">
    <property type="entry name" value="Tc1-like_DDE_dom"/>
</dbReference>
<dbReference type="Proteomes" id="UP001500618">
    <property type="component" value="Unassembled WGS sequence"/>
</dbReference>
<comment type="caution">
    <text evidence="2">The sequence shown here is derived from an EMBL/GenBank/DDBJ whole genome shotgun (WGS) entry which is preliminary data.</text>
</comment>
<dbReference type="InterPro" id="IPR036397">
    <property type="entry name" value="RNaseH_sf"/>
</dbReference>
<dbReference type="Gene3D" id="3.30.420.10">
    <property type="entry name" value="Ribonuclease H-like superfamily/Ribonuclease H"/>
    <property type="match status" value="1"/>
</dbReference>